<accession>A0ABY2IEL7</accession>
<keyword evidence="6 7" id="KW-0472">Membrane</keyword>
<dbReference type="EMBL" id="SOFG01000009">
    <property type="protein sequence ID" value="TFB88328.1"/>
    <property type="molecule type" value="Genomic_DNA"/>
</dbReference>
<comment type="caution">
    <text evidence="9">The sequence shown here is derived from an EMBL/GenBank/DDBJ whole genome shotgun (WGS) entry which is preliminary data.</text>
</comment>
<feature type="transmembrane region" description="Helical" evidence="7">
    <location>
        <begin position="319"/>
        <end position="340"/>
    </location>
</feature>
<feature type="transmembrane region" description="Helical" evidence="7">
    <location>
        <begin position="352"/>
        <end position="376"/>
    </location>
</feature>
<feature type="transmembrane region" description="Helical" evidence="7">
    <location>
        <begin position="154"/>
        <end position="174"/>
    </location>
</feature>
<keyword evidence="2" id="KW-0813">Transport</keyword>
<keyword evidence="10" id="KW-1185">Reference proteome</keyword>
<evidence type="ECO:0000256" key="2">
    <source>
        <dbReference type="ARBA" id="ARBA00022448"/>
    </source>
</evidence>
<feature type="domain" description="Major facilitator superfamily (MFS) profile" evidence="8">
    <location>
        <begin position="2"/>
        <end position="440"/>
    </location>
</feature>
<dbReference type="InterPro" id="IPR036259">
    <property type="entry name" value="MFS_trans_sf"/>
</dbReference>
<evidence type="ECO:0000256" key="1">
    <source>
        <dbReference type="ARBA" id="ARBA00004651"/>
    </source>
</evidence>
<feature type="transmembrane region" description="Helical" evidence="7">
    <location>
        <begin position="186"/>
        <end position="206"/>
    </location>
</feature>
<dbReference type="Proteomes" id="UP000297608">
    <property type="component" value="Unassembled WGS sequence"/>
</dbReference>
<feature type="transmembrane region" description="Helical" evidence="7">
    <location>
        <begin position="285"/>
        <end position="307"/>
    </location>
</feature>
<keyword evidence="3" id="KW-1003">Cell membrane</keyword>
<evidence type="ECO:0000259" key="8">
    <source>
        <dbReference type="PROSITE" id="PS50850"/>
    </source>
</evidence>
<dbReference type="NCBIfam" id="TIGR00711">
    <property type="entry name" value="efflux_EmrB"/>
    <property type="match status" value="1"/>
</dbReference>
<comment type="subcellular location">
    <subcellularLocation>
        <location evidence="1">Cell membrane</location>
        <topology evidence="1">Multi-pass membrane protein</topology>
    </subcellularLocation>
</comment>
<gene>
    <name evidence="9" type="ORF">E3O44_06590</name>
</gene>
<feature type="transmembrane region" description="Helical" evidence="7">
    <location>
        <begin position="130"/>
        <end position="148"/>
    </location>
</feature>
<keyword evidence="5 7" id="KW-1133">Transmembrane helix</keyword>
<evidence type="ECO:0000256" key="4">
    <source>
        <dbReference type="ARBA" id="ARBA00022692"/>
    </source>
</evidence>
<dbReference type="SUPFAM" id="SSF103473">
    <property type="entry name" value="MFS general substrate transporter"/>
    <property type="match status" value="2"/>
</dbReference>
<evidence type="ECO:0000256" key="5">
    <source>
        <dbReference type="ARBA" id="ARBA00022989"/>
    </source>
</evidence>
<evidence type="ECO:0000256" key="3">
    <source>
        <dbReference type="ARBA" id="ARBA00022475"/>
    </source>
</evidence>
<name>A0ABY2IEL7_9MICO</name>
<evidence type="ECO:0000256" key="6">
    <source>
        <dbReference type="ARBA" id="ARBA00023136"/>
    </source>
</evidence>
<dbReference type="RefSeq" id="WP_134533697.1">
    <property type="nucleotide sequence ID" value="NZ_SOFG01000009.1"/>
</dbReference>
<evidence type="ECO:0000256" key="7">
    <source>
        <dbReference type="SAM" id="Phobius"/>
    </source>
</evidence>
<feature type="transmembrane region" description="Helical" evidence="7">
    <location>
        <begin position="255"/>
        <end position="279"/>
    </location>
</feature>
<feature type="transmembrane region" description="Helical" evidence="7">
    <location>
        <begin position="100"/>
        <end position="118"/>
    </location>
</feature>
<protein>
    <submittedName>
        <fullName evidence="9">DHA2 family efflux MFS transporter permease subunit</fullName>
    </submittedName>
</protein>
<dbReference type="PROSITE" id="PS50850">
    <property type="entry name" value="MFS"/>
    <property type="match status" value="1"/>
</dbReference>
<feature type="transmembrane region" description="Helical" evidence="7">
    <location>
        <begin position="388"/>
        <end position="405"/>
    </location>
</feature>
<dbReference type="CDD" id="cd17321">
    <property type="entry name" value="MFS_MMR_MDR_like"/>
    <property type="match status" value="1"/>
</dbReference>
<dbReference type="PANTHER" id="PTHR42718:SF42">
    <property type="entry name" value="EXPORT PROTEIN"/>
    <property type="match status" value="1"/>
</dbReference>
<evidence type="ECO:0000313" key="9">
    <source>
        <dbReference type="EMBL" id="TFB88328.1"/>
    </source>
</evidence>
<feature type="transmembrane region" description="Helical" evidence="7">
    <location>
        <begin position="41"/>
        <end position="59"/>
    </location>
</feature>
<dbReference type="Gene3D" id="1.20.1720.10">
    <property type="entry name" value="Multidrug resistance protein D"/>
    <property type="match status" value="1"/>
</dbReference>
<dbReference type="Gene3D" id="1.20.1250.20">
    <property type="entry name" value="MFS general substrate transporter like domains"/>
    <property type="match status" value="1"/>
</dbReference>
<organism evidence="9 10">
    <name type="scientific">Cryobacterium algoricola</name>
    <dbReference type="NCBI Taxonomy" id="1259183"/>
    <lineage>
        <taxon>Bacteria</taxon>
        <taxon>Bacillati</taxon>
        <taxon>Actinomycetota</taxon>
        <taxon>Actinomycetes</taxon>
        <taxon>Micrococcales</taxon>
        <taxon>Microbacteriaceae</taxon>
        <taxon>Cryobacterium</taxon>
    </lineage>
</organism>
<dbReference type="InterPro" id="IPR020846">
    <property type="entry name" value="MFS_dom"/>
</dbReference>
<feature type="transmembrane region" description="Helical" evidence="7">
    <location>
        <begin position="417"/>
        <end position="436"/>
    </location>
</feature>
<dbReference type="PRINTS" id="PR01036">
    <property type="entry name" value="TCRTETB"/>
</dbReference>
<dbReference type="InterPro" id="IPR004638">
    <property type="entry name" value="EmrB-like"/>
</dbReference>
<dbReference type="PANTHER" id="PTHR42718">
    <property type="entry name" value="MAJOR FACILITATOR SUPERFAMILY MULTIDRUG TRANSPORTER MFSC"/>
    <property type="match status" value="1"/>
</dbReference>
<dbReference type="InterPro" id="IPR011701">
    <property type="entry name" value="MFS"/>
</dbReference>
<sequence>MPLVVAILASFIAFLDGSIVNVALASIEDEFGGGLAGQQWIVDAYLLALGALILLAGAISDRVGRVRSLRIGLVVFGFASLICAVAPGVGWLIAARFLQGAGGALLVPSSLALINSTYVGPVRSKAIGSWTGWTSVAFVLGPLVGGVLVDYIGWRWVFAVNLLPVVVTLTLMRALRDPAPSVPGRLDIIGAALVALGLGGIVFALIEQPRLGWASPLLWSTLIVGAALIVAFLVRQGRVPNPLLPLSLLRARNFAAGNATTAAVYAAVGLGIWIITLFLLEVIQLPATIAGLATLPVAVASILFARLFGALSGRYGPRFFMAIGPIIAASGFACMLTASVQFNFWTQLLPGIVLYGFGLTITVAPLTAAVLGAVPSAQSGIGSAVNNAIARVAGLIAVAIAGPIIGNQLDIDGFHRLVLTTAGLLAVGGIVAAVGIRNTSHRAVEASQAAQCSDRPVPGAALVATGDTNP</sequence>
<evidence type="ECO:0000313" key="10">
    <source>
        <dbReference type="Proteomes" id="UP000297608"/>
    </source>
</evidence>
<reference evidence="9 10" key="1">
    <citation type="submission" date="2019-03" db="EMBL/GenBank/DDBJ databases">
        <title>Genomics of glacier-inhabiting Cryobacterium strains.</title>
        <authorList>
            <person name="Liu Q."/>
            <person name="Xin Y.-H."/>
        </authorList>
    </citation>
    <scope>NUCLEOTIDE SEQUENCE [LARGE SCALE GENOMIC DNA]</scope>
    <source>
        <strain evidence="9 10">MDB2-B</strain>
    </source>
</reference>
<feature type="transmembrane region" description="Helical" evidence="7">
    <location>
        <begin position="212"/>
        <end position="234"/>
    </location>
</feature>
<dbReference type="Pfam" id="PF07690">
    <property type="entry name" value="MFS_1"/>
    <property type="match status" value="1"/>
</dbReference>
<feature type="transmembrane region" description="Helical" evidence="7">
    <location>
        <begin position="71"/>
        <end position="94"/>
    </location>
</feature>
<keyword evidence="4 7" id="KW-0812">Transmembrane</keyword>
<proteinExistence type="predicted"/>